<dbReference type="EMBL" id="JACONW010000051">
    <property type="protein sequence ID" value="MBC3950623.1"/>
    <property type="molecule type" value="Genomic_DNA"/>
</dbReference>
<dbReference type="SMART" id="SM00267">
    <property type="entry name" value="GGDEF"/>
    <property type="match status" value="1"/>
</dbReference>
<feature type="transmembrane region" description="Helical" evidence="1">
    <location>
        <begin position="102"/>
        <end position="121"/>
    </location>
</feature>
<evidence type="ECO:0000256" key="1">
    <source>
        <dbReference type="SAM" id="Phobius"/>
    </source>
</evidence>
<dbReference type="Pfam" id="PF00563">
    <property type="entry name" value="EAL"/>
    <property type="match status" value="1"/>
</dbReference>
<feature type="transmembrane region" description="Helical" evidence="1">
    <location>
        <begin position="207"/>
        <end position="227"/>
    </location>
</feature>
<evidence type="ECO:0000259" key="2">
    <source>
        <dbReference type="PROSITE" id="PS50883"/>
    </source>
</evidence>
<dbReference type="SUPFAM" id="SSF55073">
    <property type="entry name" value="Nucleotide cyclase"/>
    <property type="match status" value="1"/>
</dbReference>
<keyword evidence="1" id="KW-0812">Transmembrane</keyword>
<dbReference type="NCBIfam" id="TIGR00254">
    <property type="entry name" value="GGDEF"/>
    <property type="match status" value="1"/>
</dbReference>
<comment type="caution">
    <text evidence="4">The sequence shown here is derived from an EMBL/GenBank/DDBJ whole genome shotgun (WGS) entry which is preliminary data.</text>
</comment>
<feature type="transmembrane region" description="Helical" evidence="1">
    <location>
        <begin position="182"/>
        <end position="201"/>
    </location>
</feature>
<dbReference type="RefSeq" id="WP_187521628.1">
    <property type="nucleotide sequence ID" value="NZ_JACONW010000051.1"/>
</dbReference>
<dbReference type="InterPro" id="IPR043128">
    <property type="entry name" value="Rev_trsase/Diguanyl_cyclase"/>
</dbReference>
<dbReference type="Proteomes" id="UP000651852">
    <property type="component" value="Unassembled WGS sequence"/>
</dbReference>
<gene>
    <name evidence="4" type="ORF">H8S59_12715</name>
</gene>
<dbReference type="Pfam" id="PF00990">
    <property type="entry name" value="GGDEF"/>
    <property type="match status" value="1"/>
</dbReference>
<protein>
    <submittedName>
        <fullName evidence="4">Bifunctional diguanylate cyclase/phosphodiesterase</fullName>
    </submittedName>
</protein>
<dbReference type="Gene3D" id="3.20.20.450">
    <property type="entry name" value="EAL domain"/>
    <property type="match status" value="1"/>
</dbReference>
<dbReference type="CDD" id="cd01948">
    <property type="entry name" value="EAL"/>
    <property type="match status" value="1"/>
</dbReference>
<evidence type="ECO:0000313" key="5">
    <source>
        <dbReference type="Proteomes" id="UP000651852"/>
    </source>
</evidence>
<dbReference type="PANTHER" id="PTHR44757:SF2">
    <property type="entry name" value="BIOFILM ARCHITECTURE MAINTENANCE PROTEIN MBAA"/>
    <property type="match status" value="1"/>
</dbReference>
<feature type="transmembrane region" description="Helical" evidence="1">
    <location>
        <begin position="71"/>
        <end position="90"/>
    </location>
</feature>
<dbReference type="PROSITE" id="PS50887">
    <property type="entry name" value="GGDEF"/>
    <property type="match status" value="1"/>
</dbReference>
<evidence type="ECO:0000259" key="3">
    <source>
        <dbReference type="PROSITE" id="PS50887"/>
    </source>
</evidence>
<dbReference type="InterPro" id="IPR001633">
    <property type="entry name" value="EAL_dom"/>
</dbReference>
<dbReference type="SUPFAM" id="SSF141868">
    <property type="entry name" value="EAL domain-like"/>
    <property type="match status" value="1"/>
</dbReference>
<dbReference type="InterPro" id="IPR035919">
    <property type="entry name" value="EAL_sf"/>
</dbReference>
<feature type="domain" description="GGDEF" evidence="3">
    <location>
        <begin position="293"/>
        <end position="426"/>
    </location>
</feature>
<feature type="transmembrane region" description="Helical" evidence="1">
    <location>
        <begin position="6"/>
        <end position="25"/>
    </location>
</feature>
<dbReference type="PANTHER" id="PTHR44757">
    <property type="entry name" value="DIGUANYLATE CYCLASE DGCP"/>
    <property type="match status" value="1"/>
</dbReference>
<dbReference type="SMART" id="SM00052">
    <property type="entry name" value="EAL"/>
    <property type="match status" value="1"/>
</dbReference>
<organism evidence="4 5">
    <name type="scientific">Pseudomonas folii</name>
    <dbReference type="NCBI Taxonomy" id="2762593"/>
    <lineage>
        <taxon>Bacteria</taxon>
        <taxon>Pseudomonadati</taxon>
        <taxon>Pseudomonadota</taxon>
        <taxon>Gammaproteobacteria</taxon>
        <taxon>Pseudomonadales</taxon>
        <taxon>Pseudomonadaceae</taxon>
        <taxon>Pseudomonas</taxon>
    </lineage>
</organism>
<proteinExistence type="predicted"/>
<dbReference type="InterPro" id="IPR052155">
    <property type="entry name" value="Biofilm_reg_signaling"/>
</dbReference>
<keyword evidence="5" id="KW-1185">Reference proteome</keyword>
<dbReference type="Gene3D" id="3.30.70.270">
    <property type="match status" value="1"/>
</dbReference>
<dbReference type="InterPro" id="IPR000160">
    <property type="entry name" value="GGDEF_dom"/>
</dbReference>
<accession>A0ABR7B0A8</accession>
<dbReference type="PROSITE" id="PS50883">
    <property type="entry name" value="EAL"/>
    <property type="match status" value="1"/>
</dbReference>
<dbReference type="CDD" id="cd01949">
    <property type="entry name" value="GGDEF"/>
    <property type="match status" value="1"/>
</dbReference>
<sequence length="704" mass="77545">MIAPILALYFISTGILVMGAFNAALLARNSGYTRACVMFSATCLVFALFQVACAVQYSAQTVQAALSAHKWINFFSLLLVPLSSYLIAALENRPNAYRASWLVAGVAIFAIFHNLATPLGYRFESLHSEGLRTVAWGEQLLILSGEPSVIYQIMRLLSFTLLLWITLFSLRIRKQAGLFSNIVIWTSIVLLLTSTVLTSLADAGVVKMPYLGAFGFLFLAVWFSVMVKAKVSRSRQEKARTDRALEQEINSHRIANLRFEHALHNDALTELPNRAGALVRLQSLIAVNKQHQTRLVVFLLELDQMGIINGTRGHKAGDQLLVKIAQRLQLTTRDSDLIARVGTDQLLVGASGVKNDNGVNRLQEKLSKALASSFDIAGSQLKITSSAGVAVFPDDACQPEDILGAAELALHEAKSFGPGNLRVYHPAMKENIQERVDFEAALGMALEKEQFFLCYQPQVLASDGRTVCLEALIRWQHPDYGLVMPDRFIQVAESMGIIADMGAWVIETACEQLARWHAMGFTDLKVAVNLSVQQLLVSELESTVTNALLRCNLQGHHLELEITESVLMQDPERSIERLGDLRRLGVRLSIDDFGTGYSSLGYLRVLPVHAFKLDRSFVRDVGKGGKDLEICATAIGLAINLGLEIVAEGVETEEQIEQLRALGCHLLQGYFFARPLSAEAATDFLVAEFKRLETASFVPTIAVI</sequence>
<dbReference type="InterPro" id="IPR029787">
    <property type="entry name" value="Nucleotide_cyclase"/>
</dbReference>
<evidence type="ECO:0000313" key="4">
    <source>
        <dbReference type="EMBL" id="MBC3950623.1"/>
    </source>
</evidence>
<reference evidence="4 5" key="1">
    <citation type="submission" date="2020-08" db="EMBL/GenBank/DDBJ databases">
        <title>Putative novel bacterial strains isolated from necrotic wheat leaf tissues caused by Xanthomonas translucens.</title>
        <authorList>
            <person name="Tambong J.T."/>
        </authorList>
    </citation>
    <scope>NUCLEOTIDE SEQUENCE [LARGE SCALE GENOMIC DNA]</scope>
    <source>
        <strain evidence="4 5">DOAB 1069</strain>
    </source>
</reference>
<keyword evidence="1" id="KW-1133">Transmembrane helix</keyword>
<feature type="transmembrane region" description="Helical" evidence="1">
    <location>
        <begin position="37"/>
        <end position="59"/>
    </location>
</feature>
<feature type="domain" description="EAL" evidence="2">
    <location>
        <begin position="435"/>
        <end position="689"/>
    </location>
</feature>
<feature type="transmembrane region" description="Helical" evidence="1">
    <location>
        <begin position="149"/>
        <end position="170"/>
    </location>
</feature>
<keyword evidence="1" id="KW-0472">Membrane</keyword>
<name>A0ABR7B0A8_9PSED</name>